<gene>
    <name evidence="1" type="ORF">NDI37_25565</name>
</gene>
<name>A0ABV0JWQ8_9CYAN</name>
<organism evidence="1 2">
    <name type="scientific">Funiculus sociatus GB2-A5</name>
    <dbReference type="NCBI Taxonomy" id="2933946"/>
    <lineage>
        <taxon>Bacteria</taxon>
        <taxon>Bacillati</taxon>
        <taxon>Cyanobacteriota</taxon>
        <taxon>Cyanophyceae</taxon>
        <taxon>Coleofasciculales</taxon>
        <taxon>Coleofasciculaceae</taxon>
        <taxon>Funiculus</taxon>
    </lineage>
</organism>
<dbReference type="Proteomes" id="UP001442494">
    <property type="component" value="Unassembled WGS sequence"/>
</dbReference>
<evidence type="ECO:0000313" key="1">
    <source>
        <dbReference type="EMBL" id="MEP0867818.1"/>
    </source>
</evidence>
<protein>
    <submittedName>
        <fullName evidence="1">Uncharacterized protein</fullName>
    </submittedName>
</protein>
<sequence>MYADNTPKRLLIPSGKEIVDTRLPKHPIPEGVKAPKYGLMQEVLYHWQSEEDTFTDEARIIGIMFQPQIIELIPIGQWMYLIEYEENGIVTQTFAQESRIYRRKPLFSLWQQVRFYERTATVIGFIFGGNPHHVPDIGNEWGWVFLIEYEGGSGEKIQQFAHEDELYSASR</sequence>
<accession>A0ABV0JWQ8</accession>
<dbReference type="RefSeq" id="WP_190417032.1">
    <property type="nucleotide sequence ID" value="NZ_JAMPKK010000088.1"/>
</dbReference>
<dbReference type="EMBL" id="JAMPKK010000088">
    <property type="protein sequence ID" value="MEP0867818.1"/>
    <property type="molecule type" value="Genomic_DNA"/>
</dbReference>
<evidence type="ECO:0000313" key="2">
    <source>
        <dbReference type="Proteomes" id="UP001442494"/>
    </source>
</evidence>
<comment type="caution">
    <text evidence="1">The sequence shown here is derived from an EMBL/GenBank/DDBJ whole genome shotgun (WGS) entry which is preliminary data.</text>
</comment>
<keyword evidence="2" id="KW-1185">Reference proteome</keyword>
<proteinExistence type="predicted"/>
<reference evidence="1 2" key="1">
    <citation type="submission" date="2022-04" db="EMBL/GenBank/DDBJ databases">
        <title>Positive selection, recombination, and allopatry shape intraspecific diversity of widespread and dominant cyanobacteria.</title>
        <authorList>
            <person name="Wei J."/>
            <person name="Shu W."/>
            <person name="Hu C."/>
        </authorList>
    </citation>
    <scope>NUCLEOTIDE SEQUENCE [LARGE SCALE GENOMIC DNA]</scope>
    <source>
        <strain evidence="1 2">GB2-A5</strain>
    </source>
</reference>